<protein>
    <submittedName>
        <fullName evidence="1">Uncharacterized protein</fullName>
    </submittedName>
</protein>
<dbReference type="EMBL" id="FN657023">
    <property type="protein sequence ID" value="CBY42301.1"/>
    <property type="molecule type" value="Genomic_DNA"/>
</dbReference>
<evidence type="ECO:0000313" key="2">
    <source>
        <dbReference type="EMBL" id="CBY42301.1"/>
    </source>
</evidence>
<dbReference type="InParanoid" id="E4X0I6"/>
<gene>
    <name evidence="1" type="ORF">GSOID_T00015220001</name>
    <name evidence="2" type="ORF">GSOID_T00025980001</name>
</gene>
<dbReference type="PANTHER" id="PTHR14374">
    <property type="entry name" value="FOIE GRAS"/>
    <property type="match status" value="1"/>
</dbReference>
<sequence>MAADVGLSLLPVPLVHLAGLDVQRNAVHKYIQDSFRASQNVAARFDFVPIDNNYAPKKETREHVEQYVPRGIFKKKWMIKHLSELPSVICLFVDLEWTDQNWDQRLTEIVSKIAIIRHLIEGRRIQICLVLLQKAEGGEKNTKRVDELQLQTELPRNRIFVLPVTPEHLTGYIQQLQARLLERANSYYESIVSELKLRIENNASKIYPLLFCRYLFKAKGSTKWLC</sequence>
<evidence type="ECO:0000313" key="1">
    <source>
        <dbReference type="EMBL" id="CBY23285.1"/>
    </source>
</evidence>
<accession>E4X0I6</accession>
<dbReference type="Proteomes" id="UP000011014">
    <property type="component" value="Unassembled WGS sequence"/>
</dbReference>
<dbReference type="Proteomes" id="UP000001307">
    <property type="component" value="Unassembled WGS sequence"/>
</dbReference>
<reference evidence="1" key="1">
    <citation type="journal article" date="2010" name="Science">
        <title>Plasticity of animal genome architecture unmasked by rapid evolution of a pelagic tunicate.</title>
        <authorList>
            <person name="Denoeud F."/>
            <person name="Henriet S."/>
            <person name="Mungpakdee S."/>
            <person name="Aury J.M."/>
            <person name="Da Silva C."/>
            <person name="Brinkmann H."/>
            <person name="Mikhaleva J."/>
            <person name="Olsen L.C."/>
            <person name="Jubin C."/>
            <person name="Canestro C."/>
            <person name="Bouquet J.M."/>
            <person name="Danks G."/>
            <person name="Poulain J."/>
            <person name="Campsteijn C."/>
            <person name="Adamski M."/>
            <person name="Cross I."/>
            <person name="Yadetie F."/>
            <person name="Muffato M."/>
            <person name="Louis A."/>
            <person name="Butcher S."/>
            <person name="Tsagkogeorga G."/>
            <person name="Konrad A."/>
            <person name="Singh S."/>
            <person name="Jensen M.F."/>
            <person name="Cong E.H."/>
            <person name="Eikeseth-Otteraa H."/>
            <person name="Noel B."/>
            <person name="Anthouard V."/>
            <person name="Porcel B.M."/>
            <person name="Kachouri-Lafond R."/>
            <person name="Nishino A."/>
            <person name="Ugolini M."/>
            <person name="Chourrout P."/>
            <person name="Nishida H."/>
            <person name="Aasland R."/>
            <person name="Huzurbazar S."/>
            <person name="Westhof E."/>
            <person name="Delsuc F."/>
            <person name="Lehrach H."/>
            <person name="Reinhardt R."/>
            <person name="Weissenbach J."/>
            <person name="Roy S.W."/>
            <person name="Artiguenave F."/>
            <person name="Postlethwait J.H."/>
            <person name="Manak J.R."/>
            <person name="Thompson E.M."/>
            <person name="Jaillon O."/>
            <person name="Du Pasquier L."/>
            <person name="Boudinot P."/>
            <person name="Liberles D.A."/>
            <person name="Volff J.N."/>
            <person name="Philippe H."/>
            <person name="Lenhard B."/>
            <person name="Roest Crollius H."/>
            <person name="Wincker P."/>
            <person name="Chourrout D."/>
        </authorList>
    </citation>
    <scope>NUCLEOTIDE SEQUENCE [LARGE SCALE GENOMIC DNA]</scope>
</reference>
<name>E4X0I6_OIKDI</name>
<organism evidence="1">
    <name type="scientific">Oikopleura dioica</name>
    <name type="common">Tunicate</name>
    <dbReference type="NCBI Taxonomy" id="34765"/>
    <lineage>
        <taxon>Eukaryota</taxon>
        <taxon>Metazoa</taxon>
        <taxon>Chordata</taxon>
        <taxon>Tunicata</taxon>
        <taxon>Appendicularia</taxon>
        <taxon>Copelata</taxon>
        <taxon>Oikopleuridae</taxon>
        <taxon>Oikopleura</taxon>
    </lineage>
</organism>
<evidence type="ECO:0000313" key="3">
    <source>
        <dbReference type="Proteomes" id="UP000001307"/>
    </source>
</evidence>
<dbReference type="OrthoDB" id="6278596at2759"/>
<proteinExistence type="predicted"/>
<dbReference type="AlphaFoldDB" id="E4X0I6"/>
<keyword evidence="3" id="KW-1185">Reference proteome</keyword>
<dbReference type="PANTHER" id="PTHR14374:SF0">
    <property type="entry name" value="TRAFFICKING PROTEIN PARTICLE COMPLEX SUBUNIT 11"/>
    <property type="match status" value="1"/>
</dbReference>
<dbReference type="EMBL" id="FN653020">
    <property type="protein sequence ID" value="CBY23285.1"/>
    <property type="molecule type" value="Genomic_DNA"/>
</dbReference>